<evidence type="ECO:0008006" key="4">
    <source>
        <dbReference type="Google" id="ProtNLM"/>
    </source>
</evidence>
<sequence>ITSGLSMLSLFLLSSLLLSPVSAGRTYPDKCQTCNEMVSYIIQEFPIAAPVLTKDIMQAIEVYCFHHVGGTEAMCSDFSNMLRKGNLFDILWRSTQPCRDAMSNIKSGSTTKNLLWGCPTSPDCVCLNLEQCESHKQETVFRSKHAECSDLDIPALEEFTEVFKKIKYTAYDSQIL</sequence>
<keyword evidence="3" id="KW-1185">Reference proteome</keyword>
<feature type="signal peptide" evidence="1">
    <location>
        <begin position="1"/>
        <end position="23"/>
    </location>
</feature>
<reference evidence="2" key="1">
    <citation type="submission" date="2023-10" db="EMBL/GenBank/DDBJ databases">
        <title>Genome assembly of Pristionchus species.</title>
        <authorList>
            <person name="Yoshida K."/>
            <person name="Sommer R.J."/>
        </authorList>
    </citation>
    <scope>NUCLEOTIDE SEQUENCE</scope>
    <source>
        <strain evidence="2">RS0144</strain>
    </source>
</reference>
<dbReference type="Proteomes" id="UP001432027">
    <property type="component" value="Unassembled WGS sequence"/>
</dbReference>
<keyword evidence="1" id="KW-0732">Signal</keyword>
<organism evidence="2 3">
    <name type="scientific">Pristionchus entomophagus</name>
    <dbReference type="NCBI Taxonomy" id="358040"/>
    <lineage>
        <taxon>Eukaryota</taxon>
        <taxon>Metazoa</taxon>
        <taxon>Ecdysozoa</taxon>
        <taxon>Nematoda</taxon>
        <taxon>Chromadorea</taxon>
        <taxon>Rhabditida</taxon>
        <taxon>Rhabditina</taxon>
        <taxon>Diplogasteromorpha</taxon>
        <taxon>Diplogasteroidea</taxon>
        <taxon>Neodiplogasteridae</taxon>
        <taxon>Pristionchus</taxon>
    </lineage>
</organism>
<evidence type="ECO:0000313" key="2">
    <source>
        <dbReference type="EMBL" id="GMT03810.1"/>
    </source>
</evidence>
<accession>A0AAV5UCC8</accession>
<comment type="caution">
    <text evidence="2">The sequence shown here is derived from an EMBL/GenBank/DDBJ whole genome shotgun (WGS) entry which is preliminary data.</text>
</comment>
<evidence type="ECO:0000256" key="1">
    <source>
        <dbReference type="SAM" id="SignalP"/>
    </source>
</evidence>
<feature type="chain" id="PRO_5043899155" description="Saposin B-type domain-containing protein" evidence="1">
    <location>
        <begin position="24"/>
        <end position="176"/>
    </location>
</feature>
<dbReference type="EMBL" id="BTSX01000006">
    <property type="protein sequence ID" value="GMT03810.1"/>
    <property type="molecule type" value="Genomic_DNA"/>
</dbReference>
<evidence type="ECO:0000313" key="3">
    <source>
        <dbReference type="Proteomes" id="UP001432027"/>
    </source>
</evidence>
<dbReference type="AlphaFoldDB" id="A0AAV5UCC8"/>
<gene>
    <name evidence="2" type="ORF">PENTCL1PPCAC_25984</name>
</gene>
<name>A0AAV5UCC8_9BILA</name>
<feature type="non-terminal residue" evidence="2">
    <location>
        <position position="1"/>
    </location>
</feature>
<protein>
    <recommendedName>
        <fullName evidence="4">Saposin B-type domain-containing protein</fullName>
    </recommendedName>
</protein>
<proteinExistence type="predicted"/>